<comment type="caution">
    <text evidence="2">The sequence shown here is derived from an EMBL/GenBank/DDBJ whole genome shotgun (WGS) entry which is preliminary data.</text>
</comment>
<dbReference type="AlphaFoldDB" id="A0A8J2J4B2"/>
<feature type="compositionally biased region" description="Basic and acidic residues" evidence="1">
    <location>
        <begin position="24"/>
        <end position="34"/>
    </location>
</feature>
<keyword evidence="3" id="KW-1185">Reference proteome</keyword>
<proteinExistence type="predicted"/>
<sequence>EEDEGEIMSTFANDPRRPKKRPRQEHNWRRNEAKAARLKGTEFRDEMDQVVVKGRKMKNLDCSCGCDKL</sequence>
<organism evidence="2 3">
    <name type="scientific">Allacma fusca</name>
    <dbReference type="NCBI Taxonomy" id="39272"/>
    <lineage>
        <taxon>Eukaryota</taxon>
        <taxon>Metazoa</taxon>
        <taxon>Ecdysozoa</taxon>
        <taxon>Arthropoda</taxon>
        <taxon>Hexapoda</taxon>
        <taxon>Collembola</taxon>
        <taxon>Symphypleona</taxon>
        <taxon>Sminthuridae</taxon>
        <taxon>Allacma</taxon>
    </lineage>
</organism>
<dbReference type="Proteomes" id="UP000708208">
    <property type="component" value="Unassembled WGS sequence"/>
</dbReference>
<gene>
    <name evidence="2" type="ORF">AFUS01_LOCUS3693</name>
</gene>
<feature type="non-terminal residue" evidence="2">
    <location>
        <position position="1"/>
    </location>
</feature>
<reference evidence="2" key="1">
    <citation type="submission" date="2021-06" db="EMBL/GenBank/DDBJ databases">
        <authorList>
            <person name="Hodson N. C."/>
            <person name="Mongue J. A."/>
            <person name="Jaron S. K."/>
        </authorList>
    </citation>
    <scope>NUCLEOTIDE SEQUENCE</scope>
</reference>
<protein>
    <submittedName>
        <fullName evidence="2">Uncharacterized protein</fullName>
    </submittedName>
</protein>
<feature type="non-terminal residue" evidence="2">
    <location>
        <position position="69"/>
    </location>
</feature>
<evidence type="ECO:0000313" key="2">
    <source>
        <dbReference type="EMBL" id="CAG7692612.1"/>
    </source>
</evidence>
<evidence type="ECO:0000313" key="3">
    <source>
        <dbReference type="Proteomes" id="UP000708208"/>
    </source>
</evidence>
<accession>A0A8J2J4B2</accession>
<dbReference type="EMBL" id="CAJVCH010022347">
    <property type="protein sequence ID" value="CAG7692612.1"/>
    <property type="molecule type" value="Genomic_DNA"/>
</dbReference>
<evidence type="ECO:0000256" key="1">
    <source>
        <dbReference type="SAM" id="MobiDB-lite"/>
    </source>
</evidence>
<feature type="region of interest" description="Disordered" evidence="1">
    <location>
        <begin position="1"/>
        <end position="34"/>
    </location>
</feature>
<name>A0A8J2J4B2_9HEXA</name>